<reference evidence="1 2" key="1">
    <citation type="submission" date="2023-08" db="EMBL/GenBank/DDBJ databases">
        <title>A Necator americanus chromosomal reference genome.</title>
        <authorList>
            <person name="Ilik V."/>
            <person name="Petrzelkova K.J."/>
            <person name="Pardy F."/>
            <person name="Fuh T."/>
            <person name="Niatou-Singa F.S."/>
            <person name="Gouil Q."/>
            <person name="Baker L."/>
            <person name="Ritchie M.E."/>
            <person name="Jex A.R."/>
            <person name="Gazzola D."/>
            <person name="Li H."/>
            <person name="Toshio Fujiwara R."/>
            <person name="Zhan B."/>
            <person name="Aroian R.V."/>
            <person name="Pafco B."/>
            <person name="Schwarz E.M."/>
        </authorList>
    </citation>
    <scope>NUCLEOTIDE SEQUENCE [LARGE SCALE GENOMIC DNA]</scope>
    <source>
        <strain evidence="1 2">Aroian</strain>
        <tissue evidence="1">Whole animal</tissue>
    </source>
</reference>
<accession>A0ABR1C4U9</accession>
<keyword evidence="2" id="KW-1185">Reference proteome</keyword>
<dbReference type="Proteomes" id="UP001303046">
    <property type="component" value="Unassembled WGS sequence"/>
</dbReference>
<comment type="caution">
    <text evidence="1">The sequence shown here is derived from an EMBL/GenBank/DDBJ whole genome shotgun (WGS) entry which is preliminary data.</text>
</comment>
<name>A0ABR1C4U9_NECAM</name>
<dbReference type="EMBL" id="JAVFWL010000002">
    <property type="protein sequence ID" value="KAK6733558.1"/>
    <property type="molecule type" value="Genomic_DNA"/>
</dbReference>
<gene>
    <name evidence="1" type="primary">Necator_chrII.g5149</name>
    <name evidence="1" type="ORF">RB195_017357</name>
</gene>
<protein>
    <submittedName>
        <fullName evidence="1">Uncharacterized protein</fullName>
    </submittedName>
</protein>
<evidence type="ECO:0000313" key="1">
    <source>
        <dbReference type="EMBL" id="KAK6733558.1"/>
    </source>
</evidence>
<sequence length="68" mass="8172">MRKMASSSKQETSPEVLFTEYLLNLLRNGMEEKNTKKKWTCRISLRKTWMCSHKEKRPRLAGEVRERN</sequence>
<organism evidence="1 2">
    <name type="scientific">Necator americanus</name>
    <name type="common">Human hookworm</name>
    <dbReference type="NCBI Taxonomy" id="51031"/>
    <lineage>
        <taxon>Eukaryota</taxon>
        <taxon>Metazoa</taxon>
        <taxon>Ecdysozoa</taxon>
        <taxon>Nematoda</taxon>
        <taxon>Chromadorea</taxon>
        <taxon>Rhabditida</taxon>
        <taxon>Rhabditina</taxon>
        <taxon>Rhabditomorpha</taxon>
        <taxon>Strongyloidea</taxon>
        <taxon>Ancylostomatidae</taxon>
        <taxon>Bunostominae</taxon>
        <taxon>Necator</taxon>
    </lineage>
</organism>
<evidence type="ECO:0000313" key="2">
    <source>
        <dbReference type="Proteomes" id="UP001303046"/>
    </source>
</evidence>
<proteinExistence type="predicted"/>